<dbReference type="Proteomes" id="UP000050424">
    <property type="component" value="Unassembled WGS sequence"/>
</dbReference>
<evidence type="ECO:0000256" key="1">
    <source>
        <dbReference type="SAM" id="MobiDB-lite"/>
    </source>
</evidence>
<feature type="compositionally biased region" description="Basic and acidic residues" evidence="1">
    <location>
        <begin position="35"/>
        <end position="53"/>
    </location>
</feature>
<feature type="compositionally biased region" description="Low complexity" evidence="1">
    <location>
        <begin position="108"/>
        <end position="125"/>
    </location>
</feature>
<name>A0A0P7BBG5_9HYPO</name>
<evidence type="ECO:0000313" key="2">
    <source>
        <dbReference type="EMBL" id="KPM39706.1"/>
    </source>
</evidence>
<dbReference type="AlphaFoldDB" id="A0A0P7BBG5"/>
<organism evidence="2 3">
    <name type="scientific">Neonectria ditissima</name>
    <dbReference type="NCBI Taxonomy" id="78410"/>
    <lineage>
        <taxon>Eukaryota</taxon>
        <taxon>Fungi</taxon>
        <taxon>Dikarya</taxon>
        <taxon>Ascomycota</taxon>
        <taxon>Pezizomycotina</taxon>
        <taxon>Sordariomycetes</taxon>
        <taxon>Hypocreomycetidae</taxon>
        <taxon>Hypocreales</taxon>
        <taxon>Nectriaceae</taxon>
        <taxon>Neonectria</taxon>
    </lineage>
</organism>
<accession>A0A0P7BBG5</accession>
<feature type="compositionally biased region" description="Low complexity" evidence="1">
    <location>
        <begin position="73"/>
        <end position="97"/>
    </location>
</feature>
<protein>
    <submittedName>
        <fullName evidence="2">Uncharacterized protein</fullName>
    </submittedName>
</protein>
<evidence type="ECO:0000313" key="3">
    <source>
        <dbReference type="Proteomes" id="UP000050424"/>
    </source>
</evidence>
<feature type="compositionally biased region" description="Pro residues" evidence="1">
    <location>
        <begin position="130"/>
        <end position="143"/>
    </location>
</feature>
<gene>
    <name evidence="2" type="ORF">AK830_g6853</name>
</gene>
<comment type="caution">
    <text evidence="2">The sequence shown here is derived from an EMBL/GenBank/DDBJ whole genome shotgun (WGS) entry which is preliminary data.</text>
</comment>
<feature type="compositionally biased region" description="Low complexity" evidence="1">
    <location>
        <begin position="144"/>
        <end position="158"/>
    </location>
</feature>
<keyword evidence="3" id="KW-1185">Reference proteome</keyword>
<reference evidence="2 3" key="1">
    <citation type="submission" date="2015-09" db="EMBL/GenBank/DDBJ databases">
        <title>Draft genome of a European isolate of the apple canker pathogen Neonectria ditissima.</title>
        <authorList>
            <person name="Gomez-Cortecero A."/>
            <person name="Harrison R.J."/>
            <person name="Armitage A.D."/>
        </authorList>
    </citation>
    <scope>NUCLEOTIDE SEQUENCE [LARGE SCALE GENOMIC DNA]</scope>
    <source>
        <strain evidence="2 3">R09/05</strain>
    </source>
</reference>
<feature type="region of interest" description="Disordered" evidence="1">
    <location>
        <begin position="1"/>
        <end position="170"/>
    </location>
</feature>
<proteinExistence type="predicted"/>
<dbReference type="EMBL" id="LKCW01000100">
    <property type="protein sequence ID" value="KPM39706.1"/>
    <property type="molecule type" value="Genomic_DNA"/>
</dbReference>
<sequence length="170" mass="18540">MGCCGSRVQSPPPIQYSMKFKPGPQRHPFTDSWPEIDHPEPSPERLAELREPYRGNFSRPKSVPAQQVPPQPRRVTLGSGSDSSTNSRLRSSTRVSVPPQPRRVTLGSGSDSSTNSRLRSSSRVSVPPGAFTPPHPRTVPRPAPSLRSPSASSISSSSTTFVPARAYWKK</sequence>